<keyword evidence="2 7" id="KW-0378">Hydrolase</keyword>
<dbReference type="InterPro" id="IPR017946">
    <property type="entry name" value="PLC-like_Pdiesterase_TIM-brl"/>
</dbReference>
<dbReference type="GO" id="GO:0051209">
    <property type="term" value="P:release of sequestered calcium ion into cytosol"/>
    <property type="evidence" value="ECO:0007669"/>
    <property type="project" value="TreeGrafter"/>
</dbReference>
<dbReference type="FunFam" id="3.20.20.190:FF:000060">
    <property type="entry name" value="Phosphoinositide phospholipase C"/>
    <property type="match status" value="1"/>
</dbReference>
<feature type="domain" description="C2" evidence="9">
    <location>
        <begin position="918"/>
        <end position="1061"/>
    </location>
</feature>
<dbReference type="SUPFAM" id="SSF51695">
    <property type="entry name" value="PLC-like phosphodiesterases"/>
    <property type="match status" value="1"/>
</dbReference>
<evidence type="ECO:0000256" key="2">
    <source>
        <dbReference type="ARBA" id="ARBA00022801"/>
    </source>
</evidence>
<dbReference type="OrthoDB" id="269822at2759"/>
<sequence length="1080" mass="121837">MPIKWDCTHKLMLRKIRGFGDPFDFIPLIATFWHFENTILICDTGIKQEVPGLIPLSLLTLVPKEKECHYSACLKFIKLVSNHRGTQNYENFVLECHQLWFRRQLARDPMTHHITHNALVAGLSAIIFPFMQDYIFKATSETSQARLRMFEKAPCWAHESLPLVAQSPRALYVSEEMREAFAIYQVYCYMHFALQGRNITTFEKTTSRDQLFQDTLLHDFCAVLKPIELDKFRSILWYVSTIWAVMLDDESELWSHTPAWPRADLLVYLCSSGLLTLRRVLCAPKEKRITLIRQRLDIMPKPRLSDITLQFSRNRRPFAPMDQSRGPAEDSNKMPARHLHSNPIGFNLQLQLRATAWVFLKKKLVEDRERKPSPSCCNVNPGPIDDPSILENSPSIEQDRYLNSSPSCYGAFVFNMAESSPLPAIKPSSDGQPNSQEQDRIITDVNSSVMPYLERIFNSHSSPEKEWQRDQIISFLHHRQADKVTEASGDIAAKDGLDFSGFLQYMTSSTADAQAPPSESDLSWPLSSYYISSSHNTYLTGNQLNSDSDADAYKNVLLRGCRCVEIDVWDGDDSDSESSSSDSDSDDGSKEKKDAKELSRRQRLASKFPRSLATRLEKTSLGNKLTPGKDEKATESSPQEVQGNASDGTTPLEKTPSPKAVAIEPRVLHGWTLTKEVSFRDVCEAIRDHAFVVSDLPVIVSLEVHCSTQQQEMMVQIMNETWADFLLPTPNEDAQYLPSPGDLRHKILVKVKYAPPGVSPPVAEDDEARDSLPPEAQAKAKKPSKIIQALSMLGIYTRGVSFKSLTQPEASMPTHIFSLSEGGVEEVHDKNAHLLFEHNKNYMMRTYPSGMRIQSTNLDPPVFWRKGIQIVALNWQKWDEGMMLNEGMFTGTGGYVLKPNGYRGKKIILSDDTAEAAPIATVPADDTAAPVIMHHTLDLKITVFAAQDLPLPHKDDKVTGFRPYVKVELHTGPPYTLTAKHEDSRAKEGEYKAHTHTQKGVHPDFKGEVLAFDRVGGVMPELTFVRFLVKDDEIGRDDLAAWACIRLDRLRSGYRFVRLLTAKGKTSPGVLLVKVEKTLE</sequence>
<dbReference type="PROSITE" id="PS50007">
    <property type="entry name" value="PIPLC_X_DOMAIN"/>
    <property type="match status" value="1"/>
</dbReference>
<name>A0A553HUS0_9PEZI</name>
<dbReference type="EC" id="3.1.4.11" evidence="7"/>
<dbReference type="PRINTS" id="PR00390">
    <property type="entry name" value="PHPHLIPASEC"/>
</dbReference>
<evidence type="ECO:0000256" key="3">
    <source>
        <dbReference type="ARBA" id="ARBA00022963"/>
    </source>
</evidence>
<dbReference type="Proteomes" id="UP000319160">
    <property type="component" value="Unassembled WGS sequence"/>
</dbReference>
<evidence type="ECO:0000256" key="4">
    <source>
        <dbReference type="ARBA" id="ARBA00023098"/>
    </source>
</evidence>
<evidence type="ECO:0000259" key="10">
    <source>
        <dbReference type="PROSITE" id="PS50008"/>
    </source>
</evidence>
<organism evidence="11 12">
    <name type="scientific">Xylaria flabelliformis</name>
    <dbReference type="NCBI Taxonomy" id="2512241"/>
    <lineage>
        <taxon>Eukaryota</taxon>
        <taxon>Fungi</taxon>
        <taxon>Dikarya</taxon>
        <taxon>Ascomycota</taxon>
        <taxon>Pezizomycotina</taxon>
        <taxon>Sordariomycetes</taxon>
        <taxon>Xylariomycetidae</taxon>
        <taxon>Xylariales</taxon>
        <taxon>Xylariaceae</taxon>
        <taxon>Xylaria</taxon>
    </lineage>
</organism>
<dbReference type="EMBL" id="VFLP01000043">
    <property type="protein sequence ID" value="TRX91692.1"/>
    <property type="molecule type" value="Genomic_DNA"/>
</dbReference>
<evidence type="ECO:0000256" key="6">
    <source>
        <dbReference type="ARBA" id="ARBA00059664"/>
    </source>
</evidence>
<feature type="compositionally biased region" description="Polar residues" evidence="8">
    <location>
        <begin position="635"/>
        <end position="649"/>
    </location>
</feature>
<dbReference type="SMART" id="SM00149">
    <property type="entry name" value="PLCYc"/>
    <property type="match status" value="1"/>
</dbReference>
<reference evidence="12" key="1">
    <citation type="submission" date="2019-06" db="EMBL/GenBank/DDBJ databases">
        <title>Draft genome sequence of the griseofulvin-producing fungus Xylaria cubensis strain G536.</title>
        <authorList>
            <person name="Mead M.E."/>
            <person name="Raja H.A."/>
            <person name="Steenwyk J.L."/>
            <person name="Knowles S.L."/>
            <person name="Oberlies N.H."/>
            <person name="Rokas A."/>
        </authorList>
    </citation>
    <scope>NUCLEOTIDE SEQUENCE [LARGE SCALE GENOMIC DNA]</scope>
    <source>
        <strain evidence="12">G536</strain>
    </source>
</reference>
<dbReference type="FunFam" id="3.20.20.190:FF:000039">
    <property type="entry name" value="Phosphoinositide phospholipase C"/>
    <property type="match status" value="1"/>
</dbReference>
<dbReference type="Gene3D" id="2.60.40.150">
    <property type="entry name" value="C2 domain"/>
    <property type="match status" value="1"/>
</dbReference>
<gene>
    <name evidence="11" type="ORF">FHL15_007474</name>
</gene>
<keyword evidence="4 7" id="KW-0443">Lipid metabolism</keyword>
<dbReference type="CDD" id="cd08598">
    <property type="entry name" value="PI-PLC1c_yeast"/>
    <property type="match status" value="1"/>
</dbReference>
<dbReference type="Pfam" id="PF00388">
    <property type="entry name" value="PI-PLC-X"/>
    <property type="match status" value="1"/>
</dbReference>
<dbReference type="InterPro" id="IPR001711">
    <property type="entry name" value="PLipase_C_Pinositol-sp_Y"/>
</dbReference>
<evidence type="ECO:0000259" key="9">
    <source>
        <dbReference type="PROSITE" id="PS50004"/>
    </source>
</evidence>
<dbReference type="SMART" id="SM00148">
    <property type="entry name" value="PLCXc"/>
    <property type="match status" value="1"/>
</dbReference>
<feature type="region of interest" description="Disordered" evidence="8">
    <location>
        <begin position="616"/>
        <end position="659"/>
    </location>
</feature>
<keyword evidence="5" id="KW-0807">Transducer</keyword>
<dbReference type="PANTHER" id="PTHR10336">
    <property type="entry name" value="PHOSPHOINOSITIDE-SPECIFIC PHOSPHOLIPASE C FAMILY PROTEIN"/>
    <property type="match status" value="1"/>
</dbReference>
<feature type="compositionally biased region" description="Basic and acidic residues" evidence="8">
    <location>
        <begin position="587"/>
        <end position="600"/>
    </location>
</feature>
<protein>
    <recommendedName>
        <fullName evidence="7">Phosphoinositide phospholipase C</fullName>
        <ecNumber evidence="7">3.1.4.11</ecNumber>
    </recommendedName>
</protein>
<keyword evidence="12" id="KW-1185">Reference proteome</keyword>
<dbReference type="Gene3D" id="3.20.20.190">
    <property type="entry name" value="Phosphatidylinositol (PI) phosphodiesterase"/>
    <property type="match status" value="2"/>
</dbReference>
<evidence type="ECO:0000256" key="7">
    <source>
        <dbReference type="RuleBase" id="RU361133"/>
    </source>
</evidence>
<feature type="region of interest" description="Disordered" evidence="8">
    <location>
        <begin position="571"/>
        <end position="604"/>
    </location>
</feature>
<proteinExistence type="predicted"/>
<dbReference type="InterPro" id="IPR000909">
    <property type="entry name" value="PLipase_C_PInositol-sp_X_dom"/>
</dbReference>
<comment type="catalytic activity">
    <reaction evidence="1 7">
        <text>a 1,2-diacyl-sn-glycero-3-phospho-(1D-myo-inositol-4,5-bisphosphate) + H2O = 1D-myo-inositol 1,4,5-trisphosphate + a 1,2-diacyl-sn-glycerol + H(+)</text>
        <dbReference type="Rhea" id="RHEA:33179"/>
        <dbReference type="ChEBI" id="CHEBI:15377"/>
        <dbReference type="ChEBI" id="CHEBI:15378"/>
        <dbReference type="ChEBI" id="CHEBI:17815"/>
        <dbReference type="ChEBI" id="CHEBI:58456"/>
        <dbReference type="ChEBI" id="CHEBI:203600"/>
        <dbReference type="EC" id="3.1.4.11"/>
    </reaction>
</comment>
<dbReference type="InterPro" id="IPR056584">
    <property type="entry name" value="EF-hand_15"/>
</dbReference>
<dbReference type="InterPro" id="IPR035892">
    <property type="entry name" value="C2_domain_sf"/>
</dbReference>
<dbReference type="SMART" id="SM00239">
    <property type="entry name" value="C2"/>
    <property type="match status" value="1"/>
</dbReference>
<comment type="caution">
    <text evidence="11">The sequence shown here is derived from an EMBL/GenBank/DDBJ whole genome shotgun (WGS) entry which is preliminary data.</text>
</comment>
<dbReference type="PROSITE" id="PS50004">
    <property type="entry name" value="C2"/>
    <property type="match status" value="1"/>
</dbReference>
<evidence type="ECO:0000256" key="8">
    <source>
        <dbReference type="SAM" id="MobiDB-lite"/>
    </source>
</evidence>
<dbReference type="SUPFAM" id="SSF49562">
    <property type="entry name" value="C2 domain (Calcium/lipid-binding domain, CaLB)"/>
    <property type="match status" value="1"/>
</dbReference>
<feature type="domain" description="PI-PLC Y-box" evidence="10">
    <location>
        <begin position="790"/>
        <end position="903"/>
    </location>
</feature>
<dbReference type="Pfam" id="PF23617">
    <property type="entry name" value="EF-hand_15"/>
    <property type="match status" value="1"/>
</dbReference>
<dbReference type="GO" id="GO:0048015">
    <property type="term" value="P:phosphatidylinositol-mediated signaling"/>
    <property type="evidence" value="ECO:0007669"/>
    <property type="project" value="TreeGrafter"/>
</dbReference>
<dbReference type="AlphaFoldDB" id="A0A553HUS0"/>
<dbReference type="Pfam" id="PF00387">
    <property type="entry name" value="PI-PLC-Y"/>
    <property type="match status" value="1"/>
</dbReference>
<keyword evidence="3 7" id="KW-0442">Lipid degradation</keyword>
<dbReference type="GO" id="GO:0016042">
    <property type="term" value="P:lipid catabolic process"/>
    <property type="evidence" value="ECO:0007669"/>
    <property type="project" value="UniProtKB-KW"/>
</dbReference>
<feature type="region of interest" description="Disordered" evidence="8">
    <location>
        <begin position="759"/>
        <end position="780"/>
    </location>
</feature>
<dbReference type="InterPro" id="IPR000008">
    <property type="entry name" value="C2_dom"/>
</dbReference>
<dbReference type="STRING" id="2512241.A0A553HUS0"/>
<accession>A0A553HUS0</accession>
<comment type="function">
    <text evidence="6">The production of the second messenger molecules diacylglycerol (DAG) and inositol 1,4,5-trisphosphate (IP3) is mediated by activated phosphatidylinositol-specific phospholipase C enzymes.</text>
</comment>
<evidence type="ECO:0000256" key="1">
    <source>
        <dbReference type="ARBA" id="ARBA00001195"/>
    </source>
</evidence>
<dbReference type="GO" id="GO:0004435">
    <property type="term" value="F:phosphatidylinositol-4,5-bisphosphate phospholipase C activity"/>
    <property type="evidence" value="ECO:0007669"/>
    <property type="project" value="UniProtKB-EC"/>
</dbReference>
<evidence type="ECO:0000256" key="5">
    <source>
        <dbReference type="ARBA" id="ARBA00023224"/>
    </source>
</evidence>
<dbReference type="PANTHER" id="PTHR10336:SF82">
    <property type="entry name" value="PHOSPHOINOSITIDE PHOSPHOLIPASE C"/>
    <property type="match status" value="1"/>
</dbReference>
<evidence type="ECO:0000313" key="12">
    <source>
        <dbReference type="Proteomes" id="UP000319160"/>
    </source>
</evidence>
<dbReference type="PROSITE" id="PS50008">
    <property type="entry name" value="PIPLC_Y_DOMAIN"/>
    <property type="match status" value="1"/>
</dbReference>
<dbReference type="InterPro" id="IPR001192">
    <property type="entry name" value="PI-PLC_fam"/>
</dbReference>
<dbReference type="CDD" id="cd00275">
    <property type="entry name" value="C2_PLC_like"/>
    <property type="match status" value="1"/>
</dbReference>
<evidence type="ECO:0000313" key="11">
    <source>
        <dbReference type="EMBL" id="TRX91692.1"/>
    </source>
</evidence>